<accession>A0A0F9V6I4</accession>
<feature type="non-terminal residue" evidence="1">
    <location>
        <position position="1"/>
    </location>
</feature>
<sequence>TPLHRSLMRALNAHSPRDVNVVFGAGLADDAADGFLVKAA</sequence>
<organism evidence="1">
    <name type="scientific">marine sediment metagenome</name>
    <dbReference type="NCBI Taxonomy" id="412755"/>
    <lineage>
        <taxon>unclassified sequences</taxon>
        <taxon>metagenomes</taxon>
        <taxon>ecological metagenomes</taxon>
    </lineage>
</organism>
<proteinExistence type="predicted"/>
<name>A0A0F9V6I4_9ZZZZ</name>
<gene>
    <name evidence="1" type="ORF">LCGC14_0443320</name>
</gene>
<evidence type="ECO:0000313" key="1">
    <source>
        <dbReference type="EMBL" id="KKN69156.1"/>
    </source>
</evidence>
<dbReference type="AlphaFoldDB" id="A0A0F9V6I4"/>
<comment type="caution">
    <text evidence="1">The sequence shown here is derived from an EMBL/GenBank/DDBJ whole genome shotgun (WGS) entry which is preliminary data.</text>
</comment>
<dbReference type="EMBL" id="LAZR01000431">
    <property type="protein sequence ID" value="KKN69156.1"/>
    <property type="molecule type" value="Genomic_DNA"/>
</dbReference>
<reference evidence="1" key="1">
    <citation type="journal article" date="2015" name="Nature">
        <title>Complex archaea that bridge the gap between prokaryotes and eukaryotes.</title>
        <authorList>
            <person name="Spang A."/>
            <person name="Saw J.H."/>
            <person name="Jorgensen S.L."/>
            <person name="Zaremba-Niedzwiedzka K."/>
            <person name="Martijn J."/>
            <person name="Lind A.E."/>
            <person name="van Eijk R."/>
            <person name="Schleper C."/>
            <person name="Guy L."/>
            <person name="Ettema T.J."/>
        </authorList>
    </citation>
    <scope>NUCLEOTIDE SEQUENCE</scope>
</reference>
<protein>
    <submittedName>
        <fullName evidence="1">Uncharacterized protein</fullName>
    </submittedName>
</protein>